<dbReference type="EMBL" id="JAHUTJ010049286">
    <property type="protein sequence ID" value="MED6282847.1"/>
    <property type="molecule type" value="Genomic_DNA"/>
</dbReference>
<comment type="caution">
    <text evidence="1">The sequence shown here is derived from an EMBL/GenBank/DDBJ whole genome shotgun (WGS) entry which is preliminary data.</text>
</comment>
<dbReference type="Proteomes" id="UP001352852">
    <property type="component" value="Unassembled WGS sequence"/>
</dbReference>
<evidence type="ECO:0000313" key="2">
    <source>
        <dbReference type="Proteomes" id="UP001352852"/>
    </source>
</evidence>
<proteinExistence type="predicted"/>
<keyword evidence="2" id="KW-1185">Reference proteome</keyword>
<evidence type="ECO:0000313" key="1">
    <source>
        <dbReference type="EMBL" id="MED6282847.1"/>
    </source>
</evidence>
<protein>
    <submittedName>
        <fullName evidence="1">Uncharacterized protein</fullName>
    </submittedName>
</protein>
<organism evidence="1 2">
    <name type="scientific">Characodon lateralis</name>
    <dbReference type="NCBI Taxonomy" id="208331"/>
    <lineage>
        <taxon>Eukaryota</taxon>
        <taxon>Metazoa</taxon>
        <taxon>Chordata</taxon>
        <taxon>Craniata</taxon>
        <taxon>Vertebrata</taxon>
        <taxon>Euteleostomi</taxon>
        <taxon>Actinopterygii</taxon>
        <taxon>Neopterygii</taxon>
        <taxon>Teleostei</taxon>
        <taxon>Neoteleostei</taxon>
        <taxon>Acanthomorphata</taxon>
        <taxon>Ovalentaria</taxon>
        <taxon>Atherinomorphae</taxon>
        <taxon>Cyprinodontiformes</taxon>
        <taxon>Goodeidae</taxon>
        <taxon>Characodon</taxon>
    </lineage>
</organism>
<reference evidence="1 2" key="1">
    <citation type="submission" date="2021-06" db="EMBL/GenBank/DDBJ databases">
        <authorList>
            <person name="Palmer J.M."/>
        </authorList>
    </citation>
    <scope>NUCLEOTIDE SEQUENCE [LARGE SCALE GENOMIC DNA]</scope>
    <source>
        <strain evidence="1 2">CL_MEX2019</strain>
        <tissue evidence="1">Muscle</tissue>
    </source>
</reference>
<accession>A0ABU7E6R2</accession>
<name>A0ABU7E6R2_9TELE</name>
<gene>
    <name evidence="1" type="ORF">CHARACLAT_002527</name>
</gene>
<sequence length="126" mass="14768">MFSSTLPHLDTGYHSALCFITNSSFRTFLGVKKKHWLTFIDEAMLGKRALYQCRACLQQQMGITHVHHASFFSQDTPRFWEILFFLCSTLFIEQIARHFISQGEFKSLLRTFVLLKNVTVMHKSFK</sequence>